<dbReference type="GO" id="GO:0005524">
    <property type="term" value="F:ATP binding"/>
    <property type="evidence" value="ECO:0007669"/>
    <property type="project" value="UniProtKB-KW"/>
</dbReference>
<feature type="domain" description="Ribose-phosphate pyrophosphokinase N-terminal" evidence="10">
    <location>
        <begin position="7"/>
        <end position="126"/>
    </location>
</feature>
<dbReference type="FunFam" id="3.40.50.2020:FF:000007">
    <property type="entry name" value="Ribose-phosphate pyrophosphokinase"/>
    <property type="match status" value="1"/>
</dbReference>
<evidence type="ECO:0000259" key="10">
    <source>
        <dbReference type="Pfam" id="PF13793"/>
    </source>
</evidence>
<keyword evidence="4" id="KW-0545">Nucleotide biosynthesis</keyword>
<dbReference type="Pfam" id="PF14572">
    <property type="entry name" value="Pribosyl_synth"/>
    <property type="match status" value="1"/>
</dbReference>
<dbReference type="PANTHER" id="PTHR10210:SF32">
    <property type="entry name" value="RIBOSE-PHOSPHATE PYROPHOSPHOKINASE 2"/>
    <property type="match status" value="1"/>
</dbReference>
<comment type="catalytic activity">
    <reaction evidence="9">
        <text>D-ribose 5-phosphate + ATP = 5-phospho-alpha-D-ribose 1-diphosphate + AMP + H(+)</text>
        <dbReference type="Rhea" id="RHEA:15609"/>
        <dbReference type="ChEBI" id="CHEBI:15378"/>
        <dbReference type="ChEBI" id="CHEBI:30616"/>
        <dbReference type="ChEBI" id="CHEBI:58017"/>
        <dbReference type="ChEBI" id="CHEBI:78346"/>
        <dbReference type="ChEBI" id="CHEBI:456215"/>
        <dbReference type="EC" id="2.7.6.1"/>
    </reaction>
</comment>
<keyword evidence="12" id="KW-1185">Reference proteome</keyword>
<evidence type="ECO:0000256" key="6">
    <source>
        <dbReference type="ARBA" id="ARBA00022777"/>
    </source>
</evidence>
<dbReference type="EMBL" id="FMYQ01000024">
    <property type="protein sequence ID" value="SDD72603.1"/>
    <property type="molecule type" value="Genomic_DNA"/>
</dbReference>
<keyword evidence="7" id="KW-0067">ATP-binding</keyword>
<keyword evidence="6 11" id="KW-0418">Kinase</keyword>
<evidence type="ECO:0000256" key="5">
    <source>
        <dbReference type="ARBA" id="ARBA00022741"/>
    </source>
</evidence>
<dbReference type="GO" id="GO:0004749">
    <property type="term" value="F:ribose phosphate diphosphokinase activity"/>
    <property type="evidence" value="ECO:0007669"/>
    <property type="project" value="UniProtKB-EC"/>
</dbReference>
<dbReference type="SUPFAM" id="SSF53271">
    <property type="entry name" value="PRTase-like"/>
    <property type="match status" value="2"/>
</dbReference>
<evidence type="ECO:0000313" key="12">
    <source>
        <dbReference type="Proteomes" id="UP000198908"/>
    </source>
</evidence>
<dbReference type="GO" id="GO:0002189">
    <property type="term" value="C:ribose phosphate diphosphokinase complex"/>
    <property type="evidence" value="ECO:0007669"/>
    <property type="project" value="TreeGrafter"/>
</dbReference>
<accession>A0A1G6X3V2</accession>
<sequence>MTNTAPMLFSPPSSHAFAERVASALGVALAEHEWRPFEDGEHKLRPLESVRGRDVYVIHSLYAEPGHTVNDKLCELLFFVGALGDAAAARVNVVAPYLCYARKDRRSQPRDPVTTRYVAQLFEAVGATRFVTLDVHNVAAYQNAFRVPTEHLEANGLLAQWFATHLRDTALVVVSPDAGGVRRAEDFRGRLAKLLGRPVEAAFAGKLRAGGIVTGKPIVGDLEGRCAIIVDDLIGTGTTLAQVAGHCRALGATEVHAAATHGLFLRDACAKLGGGALASIVVTDSVAPWRVPDGPLLDRLTVLDSTPLFAEAIARMHADAS</sequence>
<dbReference type="Gene3D" id="3.40.50.2020">
    <property type="match status" value="2"/>
</dbReference>
<dbReference type="InterPro" id="IPR029099">
    <property type="entry name" value="Pribosyltran_N"/>
</dbReference>
<evidence type="ECO:0000256" key="9">
    <source>
        <dbReference type="ARBA" id="ARBA00049535"/>
    </source>
</evidence>
<keyword evidence="3" id="KW-0479">Metal-binding</keyword>
<dbReference type="InterPro" id="IPR005946">
    <property type="entry name" value="Rib-P_diPkinase"/>
</dbReference>
<keyword evidence="2" id="KW-0808">Transferase</keyword>
<dbReference type="RefSeq" id="WP_092001806.1">
    <property type="nucleotide sequence ID" value="NZ_FMYQ01000024.1"/>
</dbReference>
<evidence type="ECO:0000256" key="1">
    <source>
        <dbReference type="ARBA" id="ARBA00013247"/>
    </source>
</evidence>
<evidence type="ECO:0000256" key="7">
    <source>
        <dbReference type="ARBA" id="ARBA00022840"/>
    </source>
</evidence>
<dbReference type="AlphaFoldDB" id="A0A1G6X3V2"/>
<dbReference type="GO" id="GO:0006015">
    <property type="term" value="P:5-phosphoribose 1-diphosphate biosynthetic process"/>
    <property type="evidence" value="ECO:0007669"/>
    <property type="project" value="TreeGrafter"/>
</dbReference>
<dbReference type="PANTHER" id="PTHR10210">
    <property type="entry name" value="RIBOSE-PHOSPHATE DIPHOSPHOKINASE FAMILY MEMBER"/>
    <property type="match status" value="1"/>
</dbReference>
<reference evidence="12" key="1">
    <citation type="submission" date="2016-09" db="EMBL/GenBank/DDBJ databases">
        <authorList>
            <person name="Varghese N."/>
            <person name="Submissions S."/>
        </authorList>
    </citation>
    <scope>NUCLEOTIDE SEQUENCE [LARGE SCALE GENOMIC DNA]</scope>
    <source>
        <strain evidence="12">TNe-862</strain>
    </source>
</reference>
<dbReference type="CDD" id="cd06223">
    <property type="entry name" value="PRTases_typeI"/>
    <property type="match status" value="1"/>
</dbReference>
<evidence type="ECO:0000256" key="3">
    <source>
        <dbReference type="ARBA" id="ARBA00022723"/>
    </source>
</evidence>
<name>A0A1G6X3V2_9BURK</name>
<evidence type="ECO:0000256" key="4">
    <source>
        <dbReference type="ARBA" id="ARBA00022727"/>
    </source>
</evidence>
<evidence type="ECO:0000313" key="11">
    <source>
        <dbReference type="EMBL" id="SDD72603.1"/>
    </source>
</evidence>
<proteinExistence type="predicted"/>
<dbReference type="NCBIfam" id="TIGR01251">
    <property type="entry name" value="ribP_PPkin"/>
    <property type="match status" value="1"/>
</dbReference>
<keyword evidence="5" id="KW-0547">Nucleotide-binding</keyword>
<dbReference type="GO" id="GO:0016301">
    <property type="term" value="F:kinase activity"/>
    <property type="evidence" value="ECO:0007669"/>
    <property type="project" value="UniProtKB-KW"/>
</dbReference>
<dbReference type="GO" id="GO:0006164">
    <property type="term" value="P:purine nucleotide biosynthetic process"/>
    <property type="evidence" value="ECO:0007669"/>
    <property type="project" value="TreeGrafter"/>
</dbReference>
<dbReference type="Pfam" id="PF13793">
    <property type="entry name" value="Pribosyltran_N"/>
    <property type="match status" value="1"/>
</dbReference>
<evidence type="ECO:0000256" key="2">
    <source>
        <dbReference type="ARBA" id="ARBA00022679"/>
    </source>
</evidence>
<keyword evidence="8" id="KW-0460">Magnesium</keyword>
<dbReference type="SMART" id="SM01400">
    <property type="entry name" value="Pribosyltran_N"/>
    <property type="match status" value="1"/>
</dbReference>
<protein>
    <recommendedName>
        <fullName evidence="1">ribose-phosphate diphosphokinase</fullName>
        <ecNumber evidence="1">2.7.6.1</ecNumber>
    </recommendedName>
</protein>
<dbReference type="InterPro" id="IPR000836">
    <property type="entry name" value="PRTase_dom"/>
</dbReference>
<gene>
    <name evidence="11" type="ORF">SAMN05421548_12460</name>
</gene>
<dbReference type="Proteomes" id="UP000198908">
    <property type="component" value="Unassembled WGS sequence"/>
</dbReference>
<dbReference type="GO" id="GO:0005737">
    <property type="term" value="C:cytoplasm"/>
    <property type="evidence" value="ECO:0007669"/>
    <property type="project" value="TreeGrafter"/>
</dbReference>
<evidence type="ECO:0000256" key="8">
    <source>
        <dbReference type="ARBA" id="ARBA00022842"/>
    </source>
</evidence>
<dbReference type="OrthoDB" id="324294at2"/>
<dbReference type="EC" id="2.7.6.1" evidence="1"/>
<dbReference type="InterPro" id="IPR029057">
    <property type="entry name" value="PRTase-like"/>
</dbReference>
<dbReference type="GO" id="GO:0000287">
    <property type="term" value="F:magnesium ion binding"/>
    <property type="evidence" value="ECO:0007669"/>
    <property type="project" value="InterPro"/>
</dbReference>
<organism evidence="11 12">
    <name type="scientific">Paraburkholderia lycopersici</name>
    <dbReference type="NCBI Taxonomy" id="416944"/>
    <lineage>
        <taxon>Bacteria</taxon>
        <taxon>Pseudomonadati</taxon>
        <taxon>Pseudomonadota</taxon>
        <taxon>Betaproteobacteria</taxon>
        <taxon>Burkholderiales</taxon>
        <taxon>Burkholderiaceae</taxon>
        <taxon>Paraburkholderia</taxon>
    </lineage>
</organism>
<dbReference type="STRING" id="416944.SAMN05421548_12460"/>